<feature type="transmembrane region" description="Helical" evidence="1">
    <location>
        <begin position="6"/>
        <end position="22"/>
    </location>
</feature>
<dbReference type="EMBL" id="CAMAPF010000106">
    <property type="protein sequence ID" value="CAH9099575.1"/>
    <property type="molecule type" value="Genomic_DNA"/>
</dbReference>
<keyword evidence="3" id="KW-1185">Reference proteome</keyword>
<evidence type="ECO:0000313" key="3">
    <source>
        <dbReference type="Proteomes" id="UP001152523"/>
    </source>
</evidence>
<protein>
    <submittedName>
        <fullName evidence="2">Uncharacterized protein</fullName>
    </submittedName>
</protein>
<name>A0AAV0DJ38_9ASTE</name>
<evidence type="ECO:0000313" key="2">
    <source>
        <dbReference type="EMBL" id="CAH9099575.1"/>
    </source>
</evidence>
<dbReference type="AlphaFoldDB" id="A0AAV0DJ38"/>
<gene>
    <name evidence="2" type="ORF">CEPIT_LOCUS15005</name>
</gene>
<sequence>MINVTISFRTVIIIIIIIIYLGNATPIVVNVTIAFKTIIIIIIIVIFLAIIRDIESLLSSYSSLLGCSWYICLSSLSSSSPPEILMNFMMFKEYLRTITIIMCFYISKLDTIWELSLIEM</sequence>
<reference evidence="2" key="1">
    <citation type="submission" date="2022-07" db="EMBL/GenBank/DDBJ databases">
        <authorList>
            <person name="Macas J."/>
            <person name="Novak P."/>
            <person name="Neumann P."/>
        </authorList>
    </citation>
    <scope>NUCLEOTIDE SEQUENCE</scope>
</reference>
<evidence type="ECO:0000256" key="1">
    <source>
        <dbReference type="SAM" id="Phobius"/>
    </source>
</evidence>
<organism evidence="2 3">
    <name type="scientific">Cuscuta epithymum</name>
    <dbReference type="NCBI Taxonomy" id="186058"/>
    <lineage>
        <taxon>Eukaryota</taxon>
        <taxon>Viridiplantae</taxon>
        <taxon>Streptophyta</taxon>
        <taxon>Embryophyta</taxon>
        <taxon>Tracheophyta</taxon>
        <taxon>Spermatophyta</taxon>
        <taxon>Magnoliopsida</taxon>
        <taxon>eudicotyledons</taxon>
        <taxon>Gunneridae</taxon>
        <taxon>Pentapetalae</taxon>
        <taxon>asterids</taxon>
        <taxon>lamiids</taxon>
        <taxon>Solanales</taxon>
        <taxon>Convolvulaceae</taxon>
        <taxon>Cuscuteae</taxon>
        <taxon>Cuscuta</taxon>
        <taxon>Cuscuta subgen. Cuscuta</taxon>
    </lineage>
</organism>
<comment type="caution">
    <text evidence="2">The sequence shown here is derived from an EMBL/GenBank/DDBJ whole genome shotgun (WGS) entry which is preliminary data.</text>
</comment>
<proteinExistence type="predicted"/>
<feature type="transmembrane region" description="Helical" evidence="1">
    <location>
        <begin position="29"/>
        <end position="51"/>
    </location>
</feature>
<keyword evidence="1" id="KW-0472">Membrane</keyword>
<dbReference type="Proteomes" id="UP001152523">
    <property type="component" value="Unassembled WGS sequence"/>
</dbReference>
<feature type="transmembrane region" description="Helical" evidence="1">
    <location>
        <begin position="94"/>
        <end position="113"/>
    </location>
</feature>
<keyword evidence="1" id="KW-1133">Transmembrane helix</keyword>
<keyword evidence="1" id="KW-0812">Transmembrane</keyword>
<accession>A0AAV0DJ38</accession>